<dbReference type="OrthoDB" id="9783641at2"/>
<accession>A0A1I0S5B2</accession>
<dbReference type="Gene3D" id="1.25.40.390">
    <property type="match status" value="1"/>
</dbReference>
<evidence type="ECO:0000259" key="8">
    <source>
        <dbReference type="Pfam" id="PF14322"/>
    </source>
</evidence>
<dbReference type="SUPFAM" id="SSF48452">
    <property type="entry name" value="TPR-like"/>
    <property type="match status" value="1"/>
</dbReference>
<evidence type="ECO:0000256" key="2">
    <source>
        <dbReference type="ARBA" id="ARBA00006275"/>
    </source>
</evidence>
<dbReference type="RefSeq" id="WP_089897020.1">
    <property type="nucleotide sequence ID" value="NZ_FOJG01000002.1"/>
</dbReference>
<gene>
    <name evidence="9" type="ORF">SAMN04488122_3598</name>
</gene>
<proteinExistence type="inferred from homology"/>
<feature type="domain" description="RagB/SusD" evidence="7">
    <location>
        <begin position="262"/>
        <end position="531"/>
    </location>
</feature>
<dbReference type="InterPro" id="IPR011990">
    <property type="entry name" value="TPR-like_helical_dom_sf"/>
</dbReference>
<evidence type="ECO:0000256" key="4">
    <source>
        <dbReference type="ARBA" id="ARBA00023136"/>
    </source>
</evidence>
<name>A0A1I0S5B2_9BACT</name>
<reference evidence="10" key="1">
    <citation type="submission" date="2016-10" db="EMBL/GenBank/DDBJ databases">
        <authorList>
            <person name="Varghese N."/>
            <person name="Submissions S."/>
        </authorList>
    </citation>
    <scope>NUCLEOTIDE SEQUENCE [LARGE SCALE GENOMIC DNA]</scope>
    <source>
        <strain evidence="10">DSM 3695</strain>
    </source>
</reference>
<evidence type="ECO:0000313" key="9">
    <source>
        <dbReference type="EMBL" id="SEW49831.1"/>
    </source>
</evidence>
<keyword evidence="5" id="KW-0998">Cell outer membrane</keyword>
<dbReference type="InterPro" id="IPR012944">
    <property type="entry name" value="SusD_RagB_dom"/>
</dbReference>
<evidence type="ECO:0000256" key="1">
    <source>
        <dbReference type="ARBA" id="ARBA00004442"/>
    </source>
</evidence>
<keyword evidence="3 6" id="KW-0732">Signal</keyword>
<feature type="signal peptide" evidence="6">
    <location>
        <begin position="1"/>
        <end position="20"/>
    </location>
</feature>
<evidence type="ECO:0000256" key="3">
    <source>
        <dbReference type="ARBA" id="ARBA00022729"/>
    </source>
</evidence>
<dbReference type="PROSITE" id="PS51257">
    <property type="entry name" value="PROKAR_LIPOPROTEIN"/>
    <property type="match status" value="1"/>
</dbReference>
<organism evidence="9 10">
    <name type="scientific">Chitinophaga arvensicola</name>
    <dbReference type="NCBI Taxonomy" id="29529"/>
    <lineage>
        <taxon>Bacteria</taxon>
        <taxon>Pseudomonadati</taxon>
        <taxon>Bacteroidota</taxon>
        <taxon>Chitinophagia</taxon>
        <taxon>Chitinophagales</taxon>
        <taxon>Chitinophagaceae</taxon>
        <taxon>Chitinophaga</taxon>
    </lineage>
</organism>
<keyword evidence="10" id="KW-1185">Reference proteome</keyword>
<dbReference type="Pfam" id="PF14322">
    <property type="entry name" value="SusD-like_3"/>
    <property type="match status" value="1"/>
</dbReference>
<dbReference type="STRING" id="29529.SAMN04488122_3598"/>
<evidence type="ECO:0000256" key="6">
    <source>
        <dbReference type="SAM" id="SignalP"/>
    </source>
</evidence>
<evidence type="ECO:0000313" key="10">
    <source>
        <dbReference type="Proteomes" id="UP000199310"/>
    </source>
</evidence>
<comment type="subcellular location">
    <subcellularLocation>
        <location evidence="1">Cell outer membrane</location>
    </subcellularLocation>
</comment>
<dbReference type="GO" id="GO:0009279">
    <property type="term" value="C:cell outer membrane"/>
    <property type="evidence" value="ECO:0007669"/>
    <property type="project" value="UniProtKB-SubCell"/>
</dbReference>
<feature type="domain" description="SusD-like N-terminal" evidence="8">
    <location>
        <begin position="88"/>
        <end position="227"/>
    </location>
</feature>
<comment type="similarity">
    <text evidence="2">Belongs to the SusD family.</text>
</comment>
<feature type="chain" id="PRO_5011749819" evidence="6">
    <location>
        <begin position="21"/>
        <end position="533"/>
    </location>
</feature>
<evidence type="ECO:0000259" key="7">
    <source>
        <dbReference type="Pfam" id="PF07980"/>
    </source>
</evidence>
<dbReference type="EMBL" id="FOJG01000002">
    <property type="protein sequence ID" value="SEW49831.1"/>
    <property type="molecule type" value="Genomic_DNA"/>
</dbReference>
<keyword evidence="4" id="KW-0472">Membrane</keyword>
<dbReference type="InterPro" id="IPR033985">
    <property type="entry name" value="SusD-like_N"/>
</dbReference>
<dbReference type="AlphaFoldDB" id="A0A1I0S5B2"/>
<evidence type="ECO:0000256" key="5">
    <source>
        <dbReference type="ARBA" id="ARBA00023237"/>
    </source>
</evidence>
<dbReference type="Pfam" id="PF07980">
    <property type="entry name" value="SusD_RagB"/>
    <property type="match status" value="1"/>
</dbReference>
<sequence length="533" mass="60221">MKKINSCIYLLLLIAGMACNNNLDEITYSQVKEDAYKYTDPYKAMGIVYANMRGLFGHTTYSIAQEASTDELVMPANASGWDDGGIYKRMHLHTWNSENPQMSNMWNSMYVGVSNANRVIEQLDTGKIQMPAGLDKKNFVAEMRVARAFFYWLLLDNFGDVPLVTKPLHGTASQNDYPGKTARKDVYQFVVNEILAAIPDLSEDINQNTYGRFNKWAAKALLANVYLNAAVYTGTPQWEACLAQCNDIAGKYTLEPVYRDIFKTNNERSTEIIFAVPFDENVAGGFLYEMFSWHGAFKAKSNMQATPWGSGSAMAISQFIDTYDAADQRLPDTWLMGPQTGMDGKPLLGSYDRAGKQLVLTKDLPDGLYTGESEGYRMNKFEVKVGAKPDLSNDFPFFRYAQVLLMKAECLLRTGHSDDAALLVTQVRTRDFKTDPAKATVTGADLLKNSVYHYGYVQNYKITDPGDATAVQYGRFLDELGWEFVWESYRRRDMIRFGIYTKKSWLSHKPNGDERRIFPIPQQAVNANPKLNN</sequence>
<protein>
    <submittedName>
        <fullName evidence="9">SusD family protein</fullName>
    </submittedName>
</protein>
<dbReference type="Proteomes" id="UP000199310">
    <property type="component" value="Unassembled WGS sequence"/>
</dbReference>